<dbReference type="PANTHER" id="PTHR35578">
    <property type="entry name" value="PROLINE-RICH TRANSMEMBRANE PROTEIN 4-RELATED"/>
    <property type="match status" value="1"/>
</dbReference>
<evidence type="ECO:0000256" key="1">
    <source>
        <dbReference type="ARBA" id="ARBA00004141"/>
    </source>
</evidence>
<dbReference type="Pfam" id="PF25987">
    <property type="entry name" value="PRRT3"/>
    <property type="match status" value="1"/>
</dbReference>
<proteinExistence type="predicted"/>
<evidence type="ECO:0000313" key="10">
    <source>
        <dbReference type="EMBL" id="WAR12874.1"/>
    </source>
</evidence>
<feature type="transmembrane region" description="Helical" evidence="8">
    <location>
        <begin position="150"/>
        <end position="174"/>
    </location>
</feature>
<feature type="transmembrane region" description="Helical" evidence="8">
    <location>
        <begin position="80"/>
        <end position="102"/>
    </location>
</feature>
<dbReference type="Proteomes" id="UP001164746">
    <property type="component" value="Chromosome 8"/>
</dbReference>
<dbReference type="InterPro" id="IPR052836">
    <property type="entry name" value="PRRT_domain-containing"/>
</dbReference>
<feature type="compositionally biased region" description="Acidic residues" evidence="7">
    <location>
        <begin position="24"/>
        <end position="54"/>
    </location>
</feature>
<protein>
    <recommendedName>
        <fullName evidence="9">Proline-rich transmembrane protein 3/4 domain-containing protein</fullName>
    </recommendedName>
</protein>
<evidence type="ECO:0000256" key="2">
    <source>
        <dbReference type="ARBA" id="ARBA00022553"/>
    </source>
</evidence>
<evidence type="ECO:0000256" key="3">
    <source>
        <dbReference type="ARBA" id="ARBA00022692"/>
    </source>
</evidence>
<keyword evidence="4" id="KW-0732">Signal</keyword>
<name>A0ABY7EWS9_MYAAR</name>
<evidence type="ECO:0000256" key="8">
    <source>
        <dbReference type="SAM" id="Phobius"/>
    </source>
</evidence>
<feature type="transmembrane region" description="Helical" evidence="8">
    <location>
        <begin position="262"/>
        <end position="282"/>
    </location>
</feature>
<evidence type="ECO:0000313" key="11">
    <source>
        <dbReference type="Proteomes" id="UP001164746"/>
    </source>
</evidence>
<evidence type="ECO:0000256" key="6">
    <source>
        <dbReference type="ARBA" id="ARBA00023136"/>
    </source>
</evidence>
<feature type="region of interest" description="Disordered" evidence="7">
    <location>
        <begin position="350"/>
        <end position="376"/>
    </location>
</feature>
<feature type="transmembrane region" description="Helical" evidence="8">
    <location>
        <begin position="186"/>
        <end position="211"/>
    </location>
</feature>
<keyword evidence="2" id="KW-0597">Phosphoprotein</keyword>
<dbReference type="InterPro" id="IPR059081">
    <property type="entry name" value="PRRT3-4"/>
</dbReference>
<keyword evidence="11" id="KW-1185">Reference proteome</keyword>
<feature type="region of interest" description="Disordered" evidence="7">
    <location>
        <begin position="1"/>
        <end position="56"/>
    </location>
</feature>
<reference evidence="10" key="1">
    <citation type="submission" date="2022-11" db="EMBL/GenBank/DDBJ databases">
        <title>Centuries of genome instability and evolution in soft-shell clam transmissible cancer (bioRxiv).</title>
        <authorList>
            <person name="Hart S.F.M."/>
            <person name="Yonemitsu M.A."/>
            <person name="Giersch R.M."/>
            <person name="Beal B.F."/>
            <person name="Arriagada G."/>
            <person name="Davis B.W."/>
            <person name="Ostrander E.A."/>
            <person name="Goff S.P."/>
            <person name="Metzger M.J."/>
        </authorList>
    </citation>
    <scope>NUCLEOTIDE SEQUENCE</scope>
    <source>
        <strain evidence="10">MELC-2E11</strain>
        <tissue evidence="10">Siphon/mantle</tissue>
    </source>
</reference>
<feature type="transmembrane region" description="Helical" evidence="8">
    <location>
        <begin position="114"/>
        <end position="138"/>
    </location>
</feature>
<keyword evidence="6 8" id="KW-0472">Membrane</keyword>
<organism evidence="10 11">
    <name type="scientific">Mya arenaria</name>
    <name type="common">Soft-shell clam</name>
    <dbReference type="NCBI Taxonomy" id="6604"/>
    <lineage>
        <taxon>Eukaryota</taxon>
        <taxon>Metazoa</taxon>
        <taxon>Spiralia</taxon>
        <taxon>Lophotrochozoa</taxon>
        <taxon>Mollusca</taxon>
        <taxon>Bivalvia</taxon>
        <taxon>Autobranchia</taxon>
        <taxon>Heteroconchia</taxon>
        <taxon>Euheterodonta</taxon>
        <taxon>Imparidentia</taxon>
        <taxon>Neoheterodontei</taxon>
        <taxon>Myida</taxon>
        <taxon>Myoidea</taxon>
        <taxon>Myidae</taxon>
        <taxon>Mya</taxon>
    </lineage>
</organism>
<accession>A0ABY7EWS9</accession>
<evidence type="ECO:0000256" key="4">
    <source>
        <dbReference type="ARBA" id="ARBA00022729"/>
    </source>
</evidence>
<evidence type="ECO:0000259" key="9">
    <source>
        <dbReference type="Pfam" id="PF25987"/>
    </source>
</evidence>
<dbReference type="EMBL" id="CP111019">
    <property type="protein sequence ID" value="WAR12874.1"/>
    <property type="molecule type" value="Genomic_DNA"/>
</dbReference>
<evidence type="ECO:0000256" key="5">
    <source>
        <dbReference type="ARBA" id="ARBA00022989"/>
    </source>
</evidence>
<feature type="domain" description="Proline-rich transmembrane protein 3/4" evidence="9">
    <location>
        <begin position="58"/>
        <end position="327"/>
    </location>
</feature>
<evidence type="ECO:0000256" key="7">
    <source>
        <dbReference type="SAM" id="MobiDB-lite"/>
    </source>
</evidence>
<gene>
    <name evidence="10" type="ORF">MAR_027054</name>
</gene>
<feature type="transmembrane region" description="Helical" evidence="8">
    <location>
        <begin position="217"/>
        <end position="241"/>
    </location>
</feature>
<keyword evidence="5 8" id="KW-1133">Transmembrane helix</keyword>
<sequence length="376" mass="42175">MPVAEGTPEGEAEVGPEPEKEISPEPEVETGPEPETEIYPEPEVETEPEGEYDGEVGRAEAEPDWPLAFKQWGPAWQLHVYFFASIFMCIAILSLMSMTFYLRDRRRLRQGILTFTLQCLLFLFTLLRTLSLFINPYLTVYANEETAFTFLWSLALPSLTAAFSVLLLVFLDTTKMTLGPPIFQKLPVLLGITAAHFLIVMMSEVVCYVTPGSCKPMLMFCQCLFVLYGLLLGAGYLYTAIVVHRKCSSGALNSDQDKIRRIIKISAAASITAFSVAITHVYSACSEFGIYSNVTYVDAWSWWTLQTLLRLEELSSACIILVIAFRNPLDVDSKVYTWLMGVMKTSKVASSDNEKNKPPISSNLPHNVKYTDVEKF</sequence>
<keyword evidence="3 8" id="KW-0812">Transmembrane</keyword>
<comment type="subcellular location">
    <subcellularLocation>
        <location evidence="1">Membrane</location>
        <topology evidence="1">Multi-pass membrane protein</topology>
    </subcellularLocation>
</comment>